<dbReference type="InterPro" id="IPR006195">
    <property type="entry name" value="aa-tRNA-synth_II"/>
</dbReference>
<keyword evidence="8" id="KW-0030">Aminoacyl-tRNA synthetase</keyword>
<keyword evidence="4 10" id="KW-0436">Ligase</keyword>
<dbReference type="EC" id="6.1.1.14" evidence="2"/>
<dbReference type="GO" id="GO:0004081">
    <property type="term" value="F:bis(5'-nucleosyl)-tetraphosphatase (asymmetrical) activity"/>
    <property type="evidence" value="ECO:0007669"/>
    <property type="project" value="UniProtKB-ARBA"/>
</dbReference>
<dbReference type="InterPro" id="IPR002314">
    <property type="entry name" value="aa-tRNA-synt_IIb"/>
</dbReference>
<dbReference type="GO" id="GO:0015966">
    <property type="term" value="P:diadenosine tetraphosphate biosynthetic process"/>
    <property type="evidence" value="ECO:0007669"/>
    <property type="project" value="UniProtKB-ARBA"/>
</dbReference>
<dbReference type="EMBL" id="PCSK01000023">
    <property type="protein sequence ID" value="PIP46217.1"/>
    <property type="molecule type" value="Genomic_DNA"/>
</dbReference>
<dbReference type="AlphaFoldDB" id="A0A2H0ALE6"/>
<comment type="caution">
    <text evidence="10">The sequence shown here is derived from an EMBL/GenBank/DDBJ whole genome shotgun (WGS) entry which is preliminary data.</text>
</comment>
<keyword evidence="3" id="KW-0963">Cytoplasm</keyword>
<dbReference type="PRINTS" id="PR01043">
    <property type="entry name" value="TRNASYNTHGLY"/>
</dbReference>
<dbReference type="GO" id="GO:0070062">
    <property type="term" value="C:extracellular exosome"/>
    <property type="evidence" value="ECO:0007669"/>
    <property type="project" value="UniProtKB-ARBA"/>
</dbReference>
<dbReference type="NCBIfam" id="TIGR00389">
    <property type="entry name" value="glyS_dimeric"/>
    <property type="match status" value="1"/>
</dbReference>
<dbReference type="Gene3D" id="3.30.930.10">
    <property type="entry name" value="Bira Bifunctional Protein, Domain 2"/>
    <property type="match status" value="1"/>
</dbReference>
<dbReference type="Pfam" id="PF03129">
    <property type="entry name" value="HGTP_anticodon"/>
    <property type="match status" value="1"/>
</dbReference>
<dbReference type="GO" id="GO:0004820">
    <property type="term" value="F:glycine-tRNA ligase activity"/>
    <property type="evidence" value="ECO:0007669"/>
    <property type="project" value="UniProtKB-EC"/>
</dbReference>
<dbReference type="Proteomes" id="UP000230007">
    <property type="component" value="Unassembled WGS sequence"/>
</dbReference>
<keyword evidence="5" id="KW-0547">Nucleotide-binding</keyword>
<dbReference type="InterPro" id="IPR004154">
    <property type="entry name" value="Anticodon-bd"/>
</dbReference>
<evidence type="ECO:0000256" key="3">
    <source>
        <dbReference type="ARBA" id="ARBA00022490"/>
    </source>
</evidence>
<evidence type="ECO:0000259" key="9">
    <source>
        <dbReference type="PROSITE" id="PS50862"/>
    </source>
</evidence>
<dbReference type="InterPro" id="IPR027031">
    <property type="entry name" value="Gly-tRNA_synthase/POLG2"/>
</dbReference>
<evidence type="ECO:0000313" key="10">
    <source>
        <dbReference type="EMBL" id="PIP46217.1"/>
    </source>
</evidence>
<protein>
    <recommendedName>
        <fullName evidence="2">glycine--tRNA ligase</fullName>
        <ecNumber evidence="2">6.1.1.14</ecNumber>
    </recommendedName>
</protein>
<keyword evidence="7" id="KW-0648">Protein biosynthesis</keyword>
<dbReference type="InterPro" id="IPR002315">
    <property type="entry name" value="tRNA-synt_gly"/>
</dbReference>
<dbReference type="Gene3D" id="3.40.50.800">
    <property type="entry name" value="Anticodon-binding domain"/>
    <property type="match status" value="1"/>
</dbReference>
<feature type="domain" description="Aminoacyl-transfer RNA synthetases class-II family profile" evidence="9">
    <location>
        <begin position="3"/>
        <end position="336"/>
    </location>
</feature>
<comment type="similarity">
    <text evidence="1">Belongs to the class-II aminoacyl-tRNA synthetase family.</text>
</comment>
<dbReference type="FunFam" id="3.40.50.800:FF:000002">
    <property type="entry name" value="Glycine--tRNA ligase"/>
    <property type="match status" value="1"/>
</dbReference>
<dbReference type="SUPFAM" id="SSF52954">
    <property type="entry name" value="Class II aaRS ABD-related"/>
    <property type="match status" value="1"/>
</dbReference>
<proteinExistence type="inferred from homology"/>
<evidence type="ECO:0000256" key="7">
    <source>
        <dbReference type="ARBA" id="ARBA00022917"/>
    </source>
</evidence>
<gene>
    <name evidence="10" type="ORF">COX15_01235</name>
</gene>
<evidence type="ECO:0000256" key="6">
    <source>
        <dbReference type="ARBA" id="ARBA00022840"/>
    </source>
</evidence>
<sequence length="435" mass="50475">MADLMEKIVSLCKRRGFVYPGSEIYGGLTSTYDYGPLGVELKNNIKTLWWKYFVQGREDMVGLDGGILLSPKIWEASGHVKNFKDALVECKKCHLRFRPDELKDASKCPDCGGQFTDPKLFLGMFKTTIGAIEKEGIEAYFRPETAQAIFADYKNVLDSTNKKIPFGVGQIGKAFRNEVTTGNFIFRTLEFEQAEIEYFIAPDSDWNKIFEEWLEYMYGYADLIGLPRGQFFNHEIPDSERAFYSKRTIDIEYQFPFGQDELWAIAYRTDYDLSAHQKNSGQNLEYFDEVTKQRFLPHVIEPTFGVERTMLALISNAYWEEKLENGETRVVLKFKPNIAPYKVAVFPLLANKKNLTAKAREVYQNLKKDFNVYWDERGNIGKRYRSQDEIGTPYCVTVDFDTLDDKAVTIRDRDTMEQKRVLINELVSYFKNAFE</sequence>
<evidence type="ECO:0000256" key="8">
    <source>
        <dbReference type="ARBA" id="ARBA00023146"/>
    </source>
</evidence>
<name>A0A2H0ALE6_9BACT</name>
<dbReference type="InterPro" id="IPR045864">
    <property type="entry name" value="aa-tRNA-synth_II/BPL/LPL"/>
</dbReference>
<dbReference type="SUPFAM" id="SSF55681">
    <property type="entry name" value="Class II aaRS and biotin synthetases"/>
    <property type="match status" value="1"/>
</dbReference>
<dbReference type="GO" id="GO:1990742">
    <property type="term" value="C:microvesicle"/>
    <property type="evidence" value="ECO:0007669"/>
    <property type="project" value="UniProtKB-ARBA"/>
</dbReference>
<dbReference type="CDD" id="cd00858">
    <property type="entry name" value="GlyRS_anticodon"/>
    <property type="match status" value="1"/>
</dbReference>
<keyword evidence="6" id="KW-0067">ATP-binding</keyword>
<evidence type="ECO:0000256" key="1">
    <source>
        <dbReference type="ARBA" id="ARBA00008226"/>
    </source>
</evidence>
<accession>A0A2H0ALE6</accession>
<dbReference type="InterPro" id="IPR036621">
    <property type="entry name" value="Anticodon-bd_dom_sf"/>
</dbReference>
<dbReference type="NCBIfam" id="NF003211">
    <property type="entry name" value="PRK04173.1"/>
    <property type="match status" value="1"/>
</dbReference>
<dbReference type="Pfam" id="PF00587">
    <property type="entry name" value="tRNA-synt_2b"/>
    <property type="match status" value="1"/>
</dbReference>
<evidence type="ECO:0000256" key="2">
    <source>
        <dbReference type="ARBA" id="ARBA00012829"/>
    </source>
</evidence>
<dbReference type="InterPro" id="IPR033731">
    <property type="entry name" value="GlyRS-like_core"/>
</dbReference>
<organism evidence="10 11">
    <name type="scientific">Candidatus Colwellbacteria bacterium CG23_combo_of_CG06-09_8_20_14_all_42_19</name>
    <dbReference type="NCBI Taxonomy" id="1974541"/>
    <lineage>
        <taxon>Bacteria</taxon>
        <taxon>Candidatus Colwelliibacteriota</taxon>
    </lineage>
</organism>
<reference evidence="10 11" key="1">
    <citation type="submission" date="2017-09" db="EMBL/GenBank/DDBJ databases">
        <title>Depth-based differentiation of microbial function through sediment-hosted aquifers and enrichment of novel symbionts in the deep terrestrial subsurface.</title>
        <authorList>
            <person name="Probst A.J."/>
            <person name="Ladd B."/>
            <person name="Jarett J.K."/>
            <person name="Geller-Mcgrath D.E."/>
            <person name="Sieber C.M."/>
            <person name="Emerson J.B."/>
            <person name="Anantharaman K."/>
            <person name="Thomas B.C."/>
            <person name="Malmstrom R."/>
            <person name="Stieglmeier M."/>
            <person name="Klingl A."/>
            <person name="Woyke T."/>
            <person name="Ryan C.M."/>
            <person name="Banfield J.F."/>
        </authorList>
    </citation>
    <scope>NUCLEOTIDE SEQUENCE [LARGE SCALE GENOMIC DNA]</scope>
    <source>
        <strain evidence="10">CG23_combo_of_CG06-09_8_20_14_all_42_19</strain>
    </source>
</reference>
<dbReference type="PANTHER" id="PTHR10745:SF8">
    <property type="entry name" value="DNA POLYMERASE SUBUNIT GAMMA-2, MITOCHONDRIAL"/>
    <property type="match status" value="1"/>
</dbReference>
<dbReference type="CDD" id="cd00774">
    <property type="entry name" value="GlyRS-like_core"/>
    <property type="match status" value="1"/>
</dbReference>
<dbReference type="GO" id="GO:0006426">
    <property type="term" value="P:glycyl-tRNA aminoacylation"/>
    <property type="evidence" value="ECO:0007669"/>
    <property type="project" value="InterPro"/>
</dbReference>
<dbReference type="GO" id="GO:0005524">
    <property type="term" value="F:ATP binding"/>
    <property type="evidence" value="ECO:0007669"/>
    <property type="project" value="UniProtKB-KW"/>
</dbReference>
<evidence type="ECO:0000313" key="11">
    <source>
        <dbReference type="Proteomes" id="UP000230007"/>
    </source>
</evidence>
<dbReference type="GO" id="GO:0005737">
    <property type="term" value="C:cytoplasm"/>
    <property type="evidence" value="ECO:0007669"/>
    <property type="project" value="InterPro"/>
</dbReference>
<evidence type="ECO:0000256" key="5">
    <source>
        <dbReference type="ARBA" id="ARBA00022741"/>
    </source>
</evidence>
<dbReference type="PROSITE" id="PS50862">
    <property type="entry name" value="AA_TRNA_LIGASE_II"/>
    <property type="match status" value="1"/>
</dbReference>
<dbReference type="PANTHER" id="PTHR10745">
    <property type="entry name" value="GLYCYL-TRNA SYNTHETASE/DNA POLYMERASE SUBUNIT GAMMA-2"/>
    <property type="match status" value="1"/>
</dbReference>
<evidence type="ECO:0000256" key="4">
    <source>
        <dbReference type="ARBA" id="ARBA00022598"/>
    </source>
</evidence>